<dbReference type="AlphaFoldDB" id="A0AAD9J764"/>
<dbReference type="EMBL" id="JAODUP010000540">
    <property type="protein sequence ID" value="KAK2147708.1"/>
    <property type="molecule type" value="Genomic_DNA"/>
</dbReference>
<keyword evidence="2" id="KW-1185">Reference proteome</keyword>
<gene>
    <name evidence="1" type="ORF">LSH36_540g01127</name>
</gene>
<dbReference type="Proteomes" id="UP001208570">
    <property type="component" value="Unassembled WGS sequence"/>
</dbReference>
<evidence type="ECO:0000313" key="1">
    <source>
        <dbReference type="EMBL" id="KAK2147708.1"/>
    </source>
</evidence>
<organism evidence="1 2">
    <name type="scientific">Paralvinella palmiformis</name>
    <dbReference type="NCBI Taxonomy" id="53620"/>
    <lineage>
        <taxon>Eukaryota</taxon>
        <taxon>Metazoa</taxon>
        <taxon>Spiralia</taxon>
        <taxon>Lophotrochozoa</taxon>
        <taxon>Annelida</taxon>
        <taxon>Polychaeta</taxon>
        <taxon>Sedentaria</taxon>
        <taxon>Canalipalpata</taxon>
        <taxon>Terebellida</taxon>
        <taxon>Terebelliformia</taxon>
        <taxon>Alvinellidae</taxon>
        <taxon>Paralvinella</taxon>
    </lineage>
</organism>
<sequence length="94" mass="11001">MQSIKNMFEQFRLQRFVLDFEDAVWKALNLKSYFLTKSVYVRGVLFTLHSPFGAIFKKKDCSVHAYTNDDGAHKFFRKVMALCVLCSCTHSTYM</sequence>
<accession>A0AAD9J764</accession>
<evidence type="ECO:0000313" key="2">
    <source>
        <dbReference type="Proteomes" id="UP001208570"/>
    </source>
</evidence>
<name>A0AAD9J764_9ANNE</name>
<comment type="caution">
    <text evidence="1">The sequence shown here is derived from an EMBL/GenBank/DDBJ whole genome shotgun (WGS) entry which is preliminary data.</text>
</comment>
<protein>
    <submittedName>
        <fullName evidence="1">Uncharacterized protein</fullName>
    </submittedName>
</protein>
<reference evidence="1" key="1">
    <citation type="journal article" date="2023" name="Mol. Biol. Evol.">
        <title>Third-Generation Sequencing Reveals the Adaptive Role of the Epigenome in Three Deep-Sea Polychaetes.</title>
        <authorList>
            <person name="Perez M."/>
            <person name="Aroh O."/>
            <person name="Sun Y."/>
            <person name="Lan Y."/>
            <person name="Juniper S.K."/>
            <person name="Young C.R."/>
            <person name="Angers B."/>
            <person name="Qian P.Y."/>
        </authorList>
    </citation>
    <scope>NUCLEOTIDE SEQUENCE</scope>
    <source>
        <strain evidence="1">P08H-3</strain>
    </source>
</reference>
<proteinExistence type="predicted"/>